<evidence type="ECO:0000259" key="9">
    <source>
        <dbReference type="Pfam" id="PF02397"/>
    </source>
</evidence>
<feature type="transmembrane region" description="Helical" evidence="8">
    <location>
        <begin position="30"/>
        <end position="55"/>
    </location>
</feature>
<protein>
    <submittedName>
        <fullName evidence="10">Undecaprenyl-phosphate galactosephosphotransferase</fullName>
        <ecNumber evidence="10">2.7.8.6</ecNumber>
    </submittedName>
</protein>
<feature type="domain" description="Bacterial sugar transferase" evidence="9">
    <location>
        <begin position="272"/>
        <end position="460"/>
    </location>
</feature>
<comment type="subcellular location">
    <subcellularLocation>
        <location evidence="1">Membrane</location>
        <topology evidence="1">Multi-pass membrane protein</topology>
    </subcellularLocation>
</comment>
<feature type="transmembrane region" description="Helical" evidence="8">
    <location>
        <begin position="277"/>
        <end position="298"/>
    </location>
</feature>
<dbReference type="AlphaFoldDB" id="A0A0L1KHV3"/>
<reference evidence="10" key="1">
    <citation type="submission" date="2015-02" db="EMBL/GenBank/DDBJ databases">
        <authorList>
            <person name="Chooi Y.-H."/>
        </authorList>
    </citation>
    <scope>NUCLEOTIDE SEQUENCE [LARGE SCALE GENOMIC DNA]</scope>
    <source>
        <strain evidence="10">LAMA 915</strain>
    </source>
</reference>
<dbReference type="Pfam" id="PF02397">
    <property type="entry name" value="Bac_transf"/>
    <property type="match status" value="1"/>
</dbReference>
<sequence length="465" mass="51804">MKYAESPDVPVTRAGLPYIMSANSMDVWRIRLYIIMATLDVTLVALAFFGASWAYLGAVVDSQTVSVLKFLVVLYTFIAVYNGAYSTRSMNSFSFSVGRLLLAISQAVALVIFIFFYTKTSSNFSRVVLGLGVGLFAFLAIVARYIIIHALTKWRGPSFSNILIIDANGPSVDIPNAYRLCARQHALTPDFDDPEFLNRFGSYVKNMDRVIVSCPVGQRESWTPILRCAGVRGELVSDALQALGVIGVHREANFTTVVVSTGPLGLRARLFKRLTDIVIGGALLLMLLPVMIAIAIAIKLDDGGPVLFSQRRVGRSNLFFKVLKFRSMSVANSDLSGERSTARQDQRITKVGRFIRMTSLDELPQLINVLRGEMSLVGPRPHALGSNVNNKAFWQLDDRYWYRHSLKPGVTGLAQVKGFRGATEKESDLTERVRYDLSYIQNWSPWLDFIIMFKTLSVAVHKNAY</sequence>
<keyword evidence="7" id="KW-0270">Exopolysaccharide synthesis</keyword>
<comment type="caution">
    <text evidence="10">The sequence shown here is derived from an EMBL/GenBank/DDBJ whole genome shotgun (WGS) entry which is preliminary data.</text>
</comment>
<evidence type="ECO:0000256" key="5">
    <source>
        <dbReference type="ARBA" id="ARBA00022989"/>
    </source>
</evidence>
<dbReference type="PANTHER" id="PTHR30576">
    <property type="entry name" value="COLANIC BIOSYNTHESIS UDP-GLUCOSE LIPID CARRIER TRANSFERASE"/>
    <property type="match status" value="1"/>
</dbReference>
<comment type="similarity">
    <text evidence="2">Belongs to the bacterial sugar transferase family.</text>
</comment>
<keyword evidence="4 8" id="KW-0812">Transmembrane</keyword>
<evidence type="ECO:0000256" key="4">
    <source>
        <dbReference type="ARBA" id="ARBA00022692"/>
    </source>
</evidence>
<dbReference type="STRING" id="1306953.J121_1946"/>
<organism evidence="10 11">
    <name type="scientific">Qipengyuania citrea LAMA 915</name>
    <dbReference type="NCBI Taxonomy" id="1306953"/>
    <lineage>
        <taxon>Bacteria</taxon>
        <taxon>Pseudomonadati</taxon>
        <taxon>Pseudomonadota</taxon>
        <taxon>Alphaproteobacteria</taxon>
        <taxon>Sphingomonadales</taxon>
        <taxon>Erythrobacteraceae</taxon>
        <taxon>Qipengyuania</taxon>
    </lineage>
</organism>
<dbReference type="GO" id="GO:0047360">
    <property type="term" value="F:undecaprenyl-phosphate galactose phosphotransferase activity"/>
    <property type="evidence" value="ECO:0007669"/>
    <property type="project" value="UniProtKB-EC"/>
</dbReference>
<dbReference type="EC" id="2.7.8.6" evidence="10"/>
<evidence type="ECO:0000256" key="1">
    <source>
        <dbReference type="ARBA" id="ARBA00004141"/>
    </source>
</evidence>
<feature type="transmembrane region" description="Helical" evidence="8">
    <location>
        <begin position="97"/>
        <end position="118"/>
    </location>
</feature>
<evidence type="ECO:0000256" key="8">
    <source>
        <dbReference type="SAM" id="Phobius"/>
    </source>
</evidence>
<keyword evidence="5 8" id="KW-1133">Transmembrane helix</keyword>
<evidence type="ECO:0000256" key="7">
    <source>
        <dbReference type="ARBA" id="ARBA00023169"/>
    </source>
</evidence>
<evidence type="ECO:0000256" key="6">
    <source>
        <dbReference type="ARBA" id="ARBA00023136"/>
    </source>
</evidence>
<dbReference type="PANTHER" id="PTHR30576:SF0">
    <property type="entry name" value="UNDECAPRENYL-PHOSPHATE N-ACETYLGALACTOSAMINYL 1-PHOSPHATE TRANSFERASE-RELATED"/>
    <property type="match status" value="1"/>
</dbReference>
<keyword evidence="6 8" id="KW-0472">Membrane</keyword>
<evidence type="ECO:0000256" key="3">
    <source>
        <dbReference type="ARBA" id="ARBA00022679"/>
    </source>
</evidence>
<evidence type="ECO:0000256" key="2">
    <source>
        <dbReference type="ARBA" id="ARBA00006464"/>
    </source>
</evidence>
<dbReference type="InterPro" id="IPR003362">
    <property type="entry name" value="Bact_transf"/>
</dbReference>
<dbReference type="GO" id="GO:0016020">
    <property type="term" value="C:membrane"/>
    <property type="evidence" value="ECO:0007669"/>
    <property type="project" value="UniProtKB-SubCell"/>
</dbReference>
<feature type="transmembrane region" description="Helical" evidence="8">
    <location>
        <begin position="67"/>
        <end position="85"/>
    </location>
</feature>
<dbReference type="NCBIfam" id="TIGR03025">
    <property type="entry name" value="EPS_sugtrans"/>
    <property type="match status" value="1"/>
</dbReference>
<evidence type="ECO:0000313" key="11">
    <source>
        <dbReference type="Proteomes" id="UP000037446"/>
    </source>
</evidence>
<dbReference type="RefSeq" id="WP_157052039.1">
    <property type="nucleotide sequence ID" value="NZ_JYNE01000010.1"/>
</dbReference>
<dbReference type="GO" id="GO:0000271">
    <property type="term" value="P:polysaccharide biosynthetic process"/>
    <property type="evidence" value="ECO:0007669"/>
    <property type="project" value="UniProtKB-KW"/>
</dbReference>
<dbReference type="PATRIC" id="fig|1306953.7.peg.2006"/>
<evidence type="ECO:0000313" key="10">
    <source>
        <dbReference type="EMBL" id="KNH03431.1"/>
    </source>
</evidence>
<gene>
    <name evidence="10" type="ORF">J121_1946</name>
</gene>
<feature type="transmembrane region" description="Helical" evidence="8">
    <location>
        <begin position="124"/>
        <end position="147"/>
    </location>
</feature>
<dbReference type="Proteomes" id="UP000037446">
    <property type="component" value="Unassembled WGS sequence"/>
</dbReference>
<dbReference type="EMBL" id="JYNE01000010">
    <property type="protein sequence ID" value="KNH03431.1"/>
    <property type="molecule type" value="Genomic_DNA"/>
</dbReference>
<proteinExistence type="inferred from homology"/>
<accession>A0A0L1KHV3</accession>
<dbReference type="InterPro" id="IPR017475">
    <property type="entry name" value="EPS_sugar_tfrase"/>
</dbReference>
<name>A0A0L1KHV3_9SPHN</name>
<keyword evidence="3 10" id="KW-0808">Transferase</keyword>